<keyword evidence="11" id="KW-1185">Reference proteome</keyword>
<evidence type="ECO:0000256" key="2">
    <source>
        <dbReference type="ARBA" id="ARBA00009209"/>
    </source>
</evidence>
<evidence type="ECO:0000256" key="1">
    <source>
        <dbReference type="ARBA" id="ARBA00000966"/>
    </source>
</evidence>
<feature type="active site" description="Nucleophile" evidence="8">
    <location>
        <position position="111"/>
    </location>
</feature>
<dbReference type="EMBL" id="JAUFPN010000150">
    <property type="protein sequence ID" value="MDN3565630.1"/>
    <property type="molecule type" value="Genomic_DNA"/>
</dbReference>
<sequence length="346" mass="37712">MVLLAGSGVAAGAVGLGFAGPWDFATEWRSFQDRHVGPEGRVVDNGNGGISHSEGQSYGLLFAEAADDRAGFERILAWTRGQLGLPGSLLHRWRFRPGHDAAAEDPNNATDGDLVMAWALLRAAARWGVAEHRALAAGIARDILRHCVVVLDGRAYLLPGARGFRHPGRVHLNPSYYGFRAIRALAGVMPNSLWRQLERDGLELLALARFGHWRLPADWIDLTDAPGRPGLSTDWPPRFSWDAVRVPLHLAWAGLAREPALRAAVQFWFDPAHARIPAWVDLRTDEAAPYPASAGVLAVARLAMGVVLGDDLATPLPALRTAPLYYDAALVLLARLAREENRRLLS</sequence>
<reference evidence="11" key="1">
    <citation type="journal article" date="2019" name="Int. J. Syst. Evol. Microbiol.">
        <title>The Global Catalogue of Microorganisms (GCM) 10K type strain sequencing project: providing services to taxonomists for standard genome sequencing and annotation.</title>
        <authorList>
            <consortium name="The Broad Institute Genomics Platform"/>
            <consortium name="The Broad Institute Genome Sequencing Center for Infectious Disease"/>
            <person name="Wu L."/>
            <person name="Ma J."/>
        </authorList>
    </citation>
    <scope>NUCLEOTIDE SEQUENCE [LARGE SCALE GENOMIC DNA]</scope>
    <source>
        <strain evidence="11">CECT 7131</strain>
    </source>
</reference>
<evidence type="ECO:0000256" key="9">
    <source>
        <dbReference type="RuleBase" id="RU361167"/>
    </source>
</evidence>
<accession>A0ABT8A7G0</accession>
<evidence type="ECO:0000313" key="10">
    <source>
        <dbReference type="EMBL" id="MDN3565630.1"/>
    </source>
</evidence>
<keyword evidence="3" id="KW-0732">Signal</keyword>
<protein>
    <recommendedName>
        <fullName evidence="9">Glucanase</fullName>
        <ecNumber evidence="9">3.2.1.-</ecNumber>
    </recommendedName>
</protein>
<keyword evidence="7 9" id="KW-0624">Polysaccharide degradation</keyword>
<dbReference type="InterPro" id="IPR002037">
    <property type="entry name" value="Glyco_hydro_8"/>
</dbReference>
<dbReference type="InterPro" id="IPR019834">
    <property type="entry name" value="Glyco_hydro_8_CS"/>
</dbReference>
<evidence type="ECO:0000313" key="11">
    <source>
        <dbReference type="Proteomes" id="UP001529369"/>
    </source>
</evidence>
<keyword evidence="4 9" id="KW-0378">Hydrolase</keyword>
<dbReference type="Gene3D" id="1.50.10.10">
    <property type="match status" value="1"/>
</dbReference>
<keyword evidence="5" id="KW-0136">Cellulose degradation</keyword>
<dbReference type="Pfam" id="PF01270">
    <property type="entry name" value="Glyco_hydro_8"/>
    <property type="match status" value="1"/>
</dbReference>
<evidence type="ECO:0000256" key="4">
    <source>
        <dbReference type="ARBA" id="ARBA00022801"/>
    </source>
</evidence>
<comment type="catalytic activity">
    <reaction evidence="1">
        <text>Endohydrolysis of (1-&gt;4)-beta-D-glucosidic linkages in cellulose, lichenin and cereal beta-D-glucans.</text>
        <dbReference type="EC" id="3.2.1.4"/>
    </reaction>
</comment>
<dbReference type="EC" id="3.2.1.-" evidence="9"/>
<evidence type="ECO:0000256" key="6">
    <source>
        <dbReference type="ARBA" id="ARBA00023295"/>
    </source>
</evidence>
<name>A0ABT8A7G0_9PROT</name>
<evidence type="ECO:0000256" key="8">
    <source>
        <dbReference type="PROSITE-ProRule" id="PRU10058"/>
    </source>
</evidence>
<dbReference type="InterPro" id="IPR008928">
    <property type="entry name" value="6-hairpin_glycosidase_sf"/>
</dbReference>
<comment type="caution">
    <text evidence="10">The sequence shown here is derived from an EMBL/GenBank/DDBJ whole genome shotgun (WGS) entry which is preliminary data.</text>
</comment>
<comment type="similarity">
    <text evidence="2 9">Belongs to the glycosyl hydrolase 8 (cellulase D) family.</text>
</comment>
<dbReference type="PRINTS" id="PR00735">
    <property type="entry name" value="GLHYDRLASE8"/>
</dbReference>
<organism evidence="10 11">
    <name type="scientific">Paeniroseomonas aquatica</name>
    <dbReference type="NCBI Taxonomy" id="373043"/>
    <lineage>
        <taxon>Bacteria</taxon>
        <taxon>Pseudomonadati</taxon>
        <taxon>Pseudomonadota</taxon>
        <taxon>Alphaproteobacteria</taxon>
        <taxon>Acetobacterales</taxon>
        <taxon>Acetobacteraceae</taxon>
        <taxon>Paeniroseomonas</taxon>
    </lineage>
</organism>
<dbReference type="InterPro" id="IPR012341">
    <property type="entry name" value="6hp_glycosidase-like_sf"/>
</dbReference>
<dbReference type="Proteomes" id="UP001529369">
    <property type="component" value="Unassembled WGS sequence"/>
</dbReference>
<evidence type="ECO:0000256" key="3">
    <source>
        <dbReference type="ARBA" id="ARBA00022729"/>
    </source>
</evidence>
<keyword evidence="7 9" id="KW-0119">Carbohydrate metabolism</keyword>
<evidence type="ECO:0000256" key="5">
    <source>
        <dbReference type="ARBA" id="ARBA00023001"/>
    </source>
</evidence>
<dbReference type="PROSITE" id="PS00812">
    <property type="entry name" value="GLYCOSYL_HYDROL_F8"/>
    <property type="match status" value="1"/>
</dbReference>
<proteinExistence type="inferred from homology"/>
<dbReference type="SUPFAM" id="SSF48208">
    <property type="entry name" value="Six-hairpin glycosidases"/>
    <property type="match status" value="1"/>
</dbReference>
<dbReference type="RefSeq" id="WP_290317482.1">
    <property type="nucleotide sequence ID" value="NZ_JAUFPN010000150.1"/>
</dbReference>
<dbReference type="GO" id="GO:0016787">
    <property type="term" value="F:hydrolase activity"/>
    <property type="evidence" value="ECO:0007669"/>
    <property type="project" value="UniProtKB-KW"/>
</dbReference>
<evidence type="ECO:0000256" key="7">
    <source>
        <dbReference type="ARBA" id="ARBA00023326"/>
    </source>
</evidence>
<gene>
    <name evidence="10" type="ORF">QWZ14_14780</name>
</gene>
<keyword evidence="6 9" id="KW-0326">Glycosidase</keyword>